<evidence type="ECO:0000259" key="7">
    <source>
        <dbReference type="Pfam" id="PF02706"/>
    </source>
</evidence>
<dbReference type="InterPro" id="IPR003856">
    <property type="entry name" value="LPS_length_determ_N"/>
</dbReference>
<keyword evidence="5 6" id="KW-0472">Membrane</keyword>
<reference evidence="8" key="1">
    <citation type="submission" date="2018-06" db="EMBL/GenBank/DDBJ databases">
        <authorList>
            <person name="Zhirakovskaya E."/>
        </authorList>
    </citation>
    <scope>NUCLEOTIDE SEQUENCE</scope>
</reference>
<evidence type="ECO:0000256" key="2">
    <source>
        <dbReference type="ARBA" id="ARBA00022475"/>
    </source>
</evidence>
<keyword evidence="2" id="KW-1003">Cell membrane</keyword>
<keyword evidence="3 6" id="KW-0812">Transmembrane</keyword>
<dbReference type="PANTHER" id="PTHR32309">
    <property type="entry name" value="TYROSINE-PROTEIN KINASE"/>
    <property type="match status" value="1"/>
</dbReference>
<dbReference type="EMBL" id="UOFI01000084">
    <property type="protein sequence ID" value="VAW66673.1"/>
    <property type="molecule type" value="Genomic_DNA"/>
</dbReference>
<dbReference type="PANTHER" id="PTHR32309:SF31">
    <property type="entry name" value="CAPSULAR EXOPOLYSACCHARIDE FAMILY"/>
    <property type="match status" value="1"/>
</dbReference>
<evidence type="ECO:0000256" key="3">
    <source>
        <dbReference type="ARBA" id="ARBA00022692"/>
    </source>
</evidence>
<keyword evidence="4 6" id="KW-1133">Transmembrane helix</keyword>
<name>A0A3B0XRE4_9ZZZZ</name>
<protein>
    <submittedName>
        <fullName evidence="8">ClpB protein</fullName>
    </submittedName>
</protein>
<proteinExistence type="predicted"/>
<dbReference type="GO" id="GO:0005886">
    <property type="term" value="C:plasma membrane"/>
    <property type="evidence" value="ECO:0007669"/>
    <property type="project" value="UniProtKB-SubCell"/>
</dbReference>
<feature type="domain" description="Polysaccharide chain length determinant N-terminal" evidence="7">
    <location>
        <begin position="34"/>
        <end position="84"/>
    </location>
</feature>
<dbReference type="InterPro" id="IPR050445">
    <property type="entry name" value="Bact_polysacc_biosynth/exp"/>
</dbReference>
<feature type="transmembrane region" description="Helical" evidence="6">
    <location>
        <begin position="437"/>
        <end position="457"/>
    </location>
</feature>
<feature type="transmembrane region" description="Helical" evidence="6">
    <location>
        <begin position="51"/>
        <end position="69"/>
    </location>
</feature>
<organism evidence="8">
    <name type="scientific">hydrothermal vent metagenome</name>
    <dbReference type="NCBI Taxonomy" id="652676"/>
    <lineage>
        <taxon>unclassified sequences</taxon>
        <taxon>metagenomes</taxon>
        <taxon>ecological metagenomes</taxon>
    </lineage>
</organism>
<dbReference type="Pfam" id="PF02706">
    <property type="entry name" value="Wzz"/>
    <property type="match status" value="1"/>
</dbReference>
<evidence type="ECO:0000256" key="6">
    <source>
        <dbReference type="SAM" id="Phobius"/>
    </source>
</evidence>
<evidence type="ECO:0000313" key="8">
    <source>
        <dbReference type="EMBL" id="VAW66673.1"/>
    </source>
</evidence>
<evidence type="ECO:0000256" key="1">
    <source>
        <dbReference type="ARBA" id="ARBA00004651"/>
    </source>
</evidence>
<evidence type="ECO:0000256" key="5">
    <source>
        <dbReference type="ARBA" id="ARBA00023136"/>
    </source>
</evidence>
<evidence type="ECO:0000256" key="4">
    <source>
        <dbReference type="ARBA" id="ARBA00022989"/>
    </source>
</evidence>
<dbReference type="AlphaFoldDB" id="A0A3B0XRE4"/>
<comment type="subcellular location">
    <subcellularLocation>
        <location evidence="1">Cell membrane</location>
        <topology evidence="1">Multi-pass membrane protein</topology>
    </subcellularLocation>
</comment>
<sequence length="472" mass="52944">MAVNVEYQKIHVLGDSEAVDASKQIVMLESPSEDEISLIDLYLVLVKHKKIMAIVIAVVLMLGAFYALSKTKVYNYSVSIQIGKMLAGKAQSEGLQSIESPDAVLSKITESYIPYILNQYVSQHPGEGVPAIKAKLLKNSDIILLESKAPENATLQSLLMQSVVDRVLADHKPLTDVMKSRYDTELSNAQISLAQIQSPVNIQAKLTPLEIALQRSVTQKKMLVNDQVNRVRRQKYMTEMQSRENRLLSLADESGYLTIQMKRLDQVDKMLEQQISVLSQSIERALANRKVSIKKIDDPSTAMTALLLDNQLQADRSRLNGLQERLTVKQKNLREKLANNIKKNTRAVEYEKTLIKDLKNNLLKMNIDDENKLADLGAVIAEKQLIIKKLKLDRQVQTARQEQAIKNISFKLAGLNETRALTETVKSMLPVGVSSKLIVVLSLFAGLFLAVFIAFALEFMEKVKQRTSQSEV</sequence>
<gene>
    <name evidence="8" type="ORF">MNBD_GAMMA09-3584</name>
</gene>
<accession>A0A3B0XRE4</accession>